<dbReference type="InterPro" id="IPR000014">
    <property type="entry name" value="PAS"/>
</dbReference>
<dbReference type="Gene3D" id="3.30.565.10">
    <property type="entry name" value="Histidine kinase-like ATPase, C-terminal domain"/>
    <property type="match status" value="1"/>
</dbReference>
<dbReference type="CDD" id="cd00082">
    <property type="entry name" value="HisKA"/>
    <property type="match status" value="1"/>
</dbReference>
<dbReference type="InterPro" id="IPR036890">
    <property type="entry name" value="HATPase_C_sf"/>
</dbReference>
<name>C6VTH4_DYAFD</name>
<dbReference type="RefSeq" id="WP_015811171.1">
    <property type="nucleotide sequence ID" value="NC_013037.1"/>
</dbReference>
<keyword evidence="4" id="KW-0808">Transferase</keyword>
<protein>
    <recommendedName>
        <fullName evidence="2">histidine kinase</fullName>
        <ecNumber evidence="2">2.7.13.3</ecNumber>
    </recommendedName>
</protein>
<dbReference type="PROSITE" id="PS50113">
    <property type="entry name" value="PAC"/>
    <property type="match status" value="1"/>
</dbReference>
<dbReference type="eggNOG" id="COG4251">
    <property type="taxonomic scope" value="Bacteria"/>
</dbReference>
<evidence type="ECO:0000256" key="3">
    <source>
        <dbReference type="ARBA" id="ARBA00022553"/>
    </source>
</evidence>
<evidence type="ECO:0000256" key="6">
    <source>
        <dbReference type="SAM" id="Coils"/>
    </source>
</evidence>
<evidence type="ECO:0000256" key="5">
    <source>
        <dbReference type="ARBA" id="ARBA00022777"/>
    </source>
</evidence>
<evidence type="ECO:0000259" key="7">
    <source>
        <dbReference type="PROSITE" id="PS50109"/>
    </source>
</evidence>
<feature type="domain" description="PAC" evidence="9">
    <location>
        <begin position="234"/>
        <end position="287"/>
    </location>
</feature>
<dbReference type="PRINTS" id="PR00344">
    <property type="entry name" value="BCTRLSENSOR"/>
</dbReference>
<dbReference type="PROSITE" id="PS50109">
    <property type="entry name" value="HIS_KIN"/>
    <property type="match status" value="1"/>
</dbReference>
<dbReference type="InterPro" id="IPR035965">
    <property type="entry name" value="PAS-like_dom_sf"/>
</dbReference>
<dbReference type="KEGG" id="dfe:Dfer_1675"/>
<dbReference type="PANTHER" id="PTHR43304:SF1">
    <property type="entry name" value="PAC DOMAIN-CONTAINING PROTEIN"/>
    <property type="match status" value="1"/>
</dbReference>
<evidence type="ECO:0000313" key="11">
    <source>
        <dbReference type="Proteomes" id="UP000002011"/>
    </source>
</evidence>
<dbReference type="NCBIfam" id="TIGR00229">
    <property type="entry name" value="sensory_box"/>
    <property type="match status" value="1"/>
</dbReference>
<dbReference type="STRING" id="471854.Dfer_1675"/>
<dbReference type="Gene3D" id="3.30.450.20">
    <property type="entry name" value="PAS domain"/>
    <property type="match status" value="1"/>
</dbReference>
<dbReference type="SUPFAM" id="SSF47384">
    <property type="entry name" value="Homodimeric domain of signal transducing histidine kinase"/>
    <property type="match status" value="1"/>
</dbReference>
<dbReference type="EC" id="2.7.13.3" evidence="2"/>
<evidence type="ECO:0000256" key="1">
    <source>
        <dbReference type="ARBA" id="ARBA00000085"/>
    </source>
</evidence>
<dbReference type="SMART" id="SM00388">
    <property type="entry name" value="HisKA"/>
    <property type="match status" value="1"/>
</dbReference>
<dbReference type="HOGENOM" id="CLU_000445_114_71_10"/>
<dbReference type="InterPro" id="IPR036097">
    <property type="entry name" value="HisK_dim/P_sf"/>
</dbReference>
<evidence type="ECO:0000259" key="8">
    <source>
        <dbReference type="PROSITE" id="PS50112"/>
    </source>
</evidence>
<keyword evidence="11" id="KW-1185">Reference proteome</keyword>
<gene>
    <name evidence="10" type="ordered locus">Dfer_1675</name>
</gene>
<dbReference type="AlphaFoldDB" id="C6VTH4"/>
<dbReference type="SUPFAM" id="SSF55785">
    <property type="entry name" value="PYP-like sensor domain (PAS domain)"/>
    <property type="match status" value="1"/>
</dbReference>
<dbReference type="CDD" id="cd00130">
    <property type="entry name" value="PAS"/>
    <property type="match status" value="1"/>
</dbReference>
<dbReference type="InterPro" id="IPR005467">
    <property type="entry name" value="His_kinase_dom"/>
</dbReference>
<comment type="catalytic activity">
    <reaction evidence="1">
        <text>ATP + protein L-histidine = ADP + protein N-phospho-L-histidine.</text>
        <dbReference type="EC" id="2.7.13.3"/>
    </reaction>
</comment>
<accession>C6VTH4</accession>
<reference evidence="10 11" key="1">
    <citation type="journal article" date="2009" name="Stand. Genomic Sci.">
        <title>Complete genome sequence of Dyadobacter fermentans type strain (NS114).</title>
        <authorList>
            <person name="Lang E."/>
            <person name="Lapidus A."/>
            <person name="Chertkov O."/>
            <person name="Brettin T."/>
            <person name="Detter J.C."/>
            <person name="Han C."/>
            <person name="Copeland A."/>
            <person name="Glavina Del Rio T."/>
            <person name="Nolan M."/>
            <person name="Chen F."/>
            <person name="Lucas S."/>
            <person name="Tice H."/>
            <person name="Cheng J.F."/>
            <person name="Land M."/>
            <person name="Hauser L."/>
            <person name="Chang Y.J."/>
            <person name="Jeffries C.D."/>
            <person name="Kopitz M."/>
            <person name="Bruce D."/>
            <person name="Goodwin L."/>
            <person name="Pitluck S."/>
            <person name="Ovchinnikova G."/>
            <person name="Pati A."/>
            <person name="Ivanova N."/>
            <person name="Mavrommatis K."/>
            <person name="Chen A."/>
            <person name="Palaniappan K."/>
            <person name="Chain P."/>
            <person name="Bristow J."/>
            <person name="Eisen J.A."/>
            <person name="Markowitz V."/>
            <person name="Hugenholtz P."/>
            <person name="Goker M."/>
            <person name="Rohde M."/>
            <person name="Kyrpides N.C."/>
            <person name="Klenk H.P."/>
        </authorList>
    </citation>
    <scope>NUCLEOTIDE SEQUENCE [LARGE SCALE GENOMIC DNA]</scope>
    <source>
        <strain evidence="11">ATCC 700827 / DSM 18053 / CIP 107007 / KCTC 52180 / NS114</strain>
    </source>
</reference>
<keyword evidence="5 10" id="KW-0418">Kinase</keyword>
<dbReference type="PROSITE" id="PS50112">
    <property type="entry name" value="PAS"/>
    <property type="match status" value="1"/>
</dbReference>
<feature type="domain" description="Histidine kinase" evidence="7">
    <location>
        <begin position="325"/>
        <end position="553"/>
    </location>
</feature>
<dbReference type="Gene3D" id="1.10.287.130">
    <property type="match status" value="1"/>
</dbReference>
<dbReference type="SMART" id="SM00387">
    <property type="entry name" value="HATPase_c"/>
    <property type="match status" value="1"/>
</dbReference>
<organism evidence="10 11">
    <name type="scientific">Dyadobacter fermentans (strain ATCC 700827 / DSM 18053 / CIP 107007 / KCTC 52180 / NS114)</name>
    <dbReference type="NCBI Taxonomy" id="471854"/>
    <lineage>
        <taxon>Bacteria</taxon>
        <taxon>Pseudomonadati</taxon>
        <taxon>Bacteroidota</taxon>
        <taxon>Cytophagia</taxon>
        <taxon>Cytophagales</taxon>
        <taxon>Spirosomataceae</taxon>
        <taxon>Dyadobacter</taxon>
    </lineage>
</organism>
<dbReference type="InterPro" id="IPR003594">
    <property type="entry name" value="HATPase_dom"/>
</dbReference>
<sequence length="558" mass="62737">MHVITKLNLDNDLDLMLAHKRSMQVAEFAGLGLVHQTSFATAVSEVCRLVLDKGSRSHMMLGFLKTPHGKNSVYAKIVDTSIGDIARDNPNLGYARRLVSGFSVDPDSILLLFEMPVGSRLSREYIIKGQKLFDEMPPVTPYEQAKQLNMQLQEMANKLVESEKRYQTLTDTIPLMMFTLNDQGRLLFANEGFKLFAGSDIQNVGGNWINWLSGCEPSVPVEQVREQLSGNSEFSMEISLTKKSNGERIWHLLSMSPVLNSSTGLPEWAGFLVNIHAQKLVEETLRDNAELRDTKRVLQKRQIELDATITDLNRKNQELARFAYVASHDLQEPARKMIVFSEMLNSRFGHLLPADGTSLLNRVKSGSERMVAVIRDLLDYSGISADQDIDVHPIELLEIVDQVREHLDKEISESNAEIQLRGSATLVGNRRLLVLLFQNFVGNAIKFVRDGAAPRIQITYSFPAAEVIDANGLDQQTTWVQVDVSDNGIGFDEKHVDRIFQMFQRLHTQDQFKGTGIGLAICKRIIEMHRGSISVKSKINQGSVFSVYLPYQINPPLL</sequence>
<feature type="coiled-coil region" evidence="6">
    <location>
        <begin position="142"/>
        <end position="172"/>
    </location>
</feature>
<keyword evidence="3" id="KW-0597">Phosphoprotein</keyword>
<evidence type="ECO:0000313" key="10">
    <source>
        <dbReference type="EMBL" id="ACT92917.1"/>
    </source>
</evidence>
<dbReference type="Proteomes" id="UP000002011">
    <property type="component" value="Chromosome"/>
</dbReference>
<dbReference type="InterPro" id="IPR003661">
    <property type="entry name" value="HisK_dim/P_dom"/>
</dbReference>
<dbReference type="PANTHER" id="PTHR43304">
    <property type="entry name" value="PHYTOCHROME-LIKE PROTEIN CPH1"/>
    <property type="match status" value="1"/>
</dbReference>
<dbReference type="Pfam" id="PF02518">
    <property type="entry name" value="HATPase_c"/>
    <property type="match status" value="1"/>
</dbReference>
<feature type="domain" description="PAS" evidence="8">
    <location>
        <begin position="162"/>
        <end position="207"/>
    </location>
</feature>
<dbReference type="GO" id="GO:0000155">
    <property type="term" value="F:phosphorelay sensor kinase activity"/>
    <property type="evidence" value="ECO:0007669"/>
    <property type="project" value="InterPro"/>
</dbReference>
<dbReference type="SUPFAM" id="SSF55874">
    <property type="entry name" value="ATPase domain of HSP90 chaperone/DNA topoisomerase II/histidine kinase"/>
    <property type="match status" value="1"/>
</dbReference>
<dbReference type="FunFam" id="3.30.565.10:FF:000006">
    <property type="entry name" value="Sensor histidine kinase WalK"/>
    <property type="match status" value="1"/>
</dbReference>
<keyword evidence="6" id="KW-0175">Coiled coil</keyword>
<dbReference type="Pfam" id="PF00512">
    <property type="entry name" value="HisKA"/>
    <property type="match status" value="1"/>
</dbReference>
<evidence type="ECO:0000259" key="9">
    <source>
        <dbReference type="PROSITE" id="PS50113"/>
    </source>
</evidence>
<dbReference type="OrthoDB" id="9766459at2"/>
<dbReference type="InterPro" id="IPR052162">
    <property type="entry name" value="Sensor_kinase/Photoreceptor"/>
</dbReference>
<dbReference type="InterPro" id="IPR000700">
    <property type="entry name" value="PAS-assoc_C"/>
</dbReference>
<dbReference type="EMBL" id="CP001619">
    <property type="protein sequence ID" value="ACT92917.1"/>
    <property type="molecule type" value="Genomic_DNA"/>
</dbReference>
<evidence type="ECO:0000256" key="4">
    <source>
        <dbReference type="ARBA" id="ARBA00022679"/>
    </source>
</evidence>
<proteinExistence type="predicted"/>
<dbReference type="Pfam" id="PF13426">
    <property type="entry name" value="PAS_9"/>
    <property type="match status" value="1"/>
</dbReference>
<evidence type="ECO:0000256" key="2">
    <source>
        <dbReference type="ARBA" id="ARBA00012438"/>
    </source>
</evidence>
<dbReference type="InterPro" id="IPR004358">
    <property type="entry name" value="Sig_transdc_His_kin-like_C"/>
</dbReference>